<dbReference type="EMBL" id="LKHP01000004">
    <property type="protein sequence ID" value="KRQ87160.1"/>
    <property type="molecule type" value="Genomic_DNA"/>
</dbReference>
<proteinExistence type="predicted"/>
<comment type="caution">
    <text evidence="2">The sequence shown here is derived from an EMBL/GenBank/DDBJ whole genome shotgun (WGS) entry which is preliminary data.</text>
</comment>
<organism evidence="2 3">
    <name type="scientific">Caloramator mitchellensis</name>
    <dbReference type="NCBI Taxonomy" id="908809"/>
    <lineage>
        <taxon>Bacteria</taxon>
        <taxon>Bacillati</taxon>
        <taxon>Bacillota</taxon>
        <taxon>Clostridia</taxon>
        <taxon>Eubacteriales</taxon>
        <taxon>Clostridiaceae</taxon>
        <taxon>Caloramator</taxon>
    </lineage>
</organism>
<reference evidence="2 3" key="1">
    <citation type="submission" date="2015-09" db="EMBL/GenBank/DDBJ databases">
        <title>Draft genome sequence of a Caloramator mitchellensis, a moderate thermophile from the Great Artesian Basin of Australia.</title>
        <authorList>
            <person name="Patel B.K."/>
        </authorList>
    </citation>
    <scope>NUCLEOTIDE SEQUENCE [LARGE SCALE GENOMIC DNA]</scope>
    <source>
        <strain evidence="2 3">VF08</strain>
    </source>
</reference>
<dbReference type="OrthoDB" id="2836917at2"/>
<dbReference type="PATRIC" id="fig|908809.3.peg.969"/>
<dbReference type="InterPro" id="IPR058365">
    <property type="entry name" value="DUF8052"/>
</dbReference>
<dbReference type="AlphaFoldDB" id="A0A0R3JUH4"/>
<dbReference type="Proteomes" id="UP000052015">
    <property type="component" value="Unassembled WGS sequence"/>
</dbReference>
<dbReference type="RefSeq" id="WP_057977673.1">
    <property type="nucleotide sequence ID" value="NZ_LKHP01000004.1"/>
</dbReference>
<protein>
    <recommendedName>
        <fullName evidence="1">DUF8052 domain-containing protein</fullName>
    </recommendedName>
</protein>
<evidence type="ECO:0000313" key="2">
    <source>
        <dbReference type="EMBL" id="KRQ87160.1"/>
    </source>
</evidence>
<dbReference type="STRING" id="908809.ABG79_00958"/>
<feature type="domain" description="DUF8052" evidence="1">
    <location>
        <begin position="4"/>
        <end position="162"/>
    </location>
</feature>
<dbReference type="Pfam" id="PF26226">
    <property type="entry name" value="DUF8052"/>
    <property type="match status" value="1"/>
</dbReference>
<sequence length="166" mass="19822">MEIQNYLSNIEKILEKHFDIEKNVELSGFNCDLFAKYRVINQRTFLTKKDVIDRYENNEFIFIKQANNWDLVEVEHFTKELIRISNLLIKPNRYHMSTAITGVILTEKSNQAIQQFVEKFKYNKSYMFYLHGWSEIRLLLVDLVNMRVYTNKAGKGVKKVFETPNK</sequence>
<gene>
    <name evidence="2" type="ORF">ABG79_00958</name>
</gene>
<name>A0A0R3JUH4_CALMK</name>
<keyword evidence="3" id="KW-1185">Reference proteome</keyword>
<evidence type="ECO:0000313" key="3">
    <source>
        <dbReference type="Proteomes" id="UP000052015"/>
    </source>
</evidence>
<accession>A0A0R3JUH4</accession>
<evidence type="ECO:0000259" key="1">
    <source>
        <dbReference type="Pfam" id="PF26226"/>
    </source>
</evidence>